<evidence type="ECO:0008006" key="3">
    <source>
        <dbReference type="Google" id="ProtNLM"/>
    </source>
</evidence>
<accession>A0A250IBA4</accession>
<gene>
    <name evidence="1" type="ORF">MEBOL_001938</name>
</gene>
<evidence type="ECO:0000313" key="1">
    <source>
        <dbReference type="EMBL" id="ATB28490.1"/>
    </source>
</evidence>
<keyword evidence="2" id="KW-1185">Reference proteome</keyword>
<dbReference type="RefSeq" id="WP_095977167.1">
    <property type="nucleotide sequence ID" value="NZ_CP022163.1"/>
</dbReference>
<dbReference type="Proteomes" id="UP000217289">
    <property type="component" value="Chromosome"/>
</dbReference>
<organism evidence="1 2">
    <name type="scientific">Melittangium boletus DSM 14713</name>
    <dbReference type="NCBI Taxonomy" id="1294270"/>
    <lineage>
        <taxon>Bacteria</taxon>
        <taxon>Pseudomonadati</taxon>
        <taxon>Myxococcota</taxon>
        <taxon>Myxococcia</taxon>
        <taxon>Myxococcales</taxon>
        <taxon>Cystobacterineae</taxon>
        <taxon>Archangiaceae</taxon>
        <taxon>Melittangium</taxon>
    </lineage>
</organism>
<dbReference type="AlphaFoldDB" id="A0A250IBA4"/>
<sequence length="187" mass="20957">MSGDAPAGPVCARCPRMLGASCCEVKEGERLATLTRSDVERITAHTGFSPRRFLDEEYLTHDEAAGYEERRPLYRGYFRRAPVRLTLLTRGGACVFHERGRGCVLPADVRPLACRLYPFERWPDGSWSVQMGRYGDLDEARRGGEACLAVEEAESMEGVLELFGTTREQVEFLGERLAGETRRHGRG</sequence>
<proteinExistence type="predicted"/>
<name>A0A250IBA4_9BACT</name>
<reference evidence="1 2" key="1">
    <citation type="submission" date="2017-06" db="EMBL/GenBank/DDBJ databases">
        <authorList>
            <person name="Kim H.J."/>
            <person name="Triplett B.A."/>
        </authorList>
    </citation>
    <scope>NUCLEOTIDE SEQUENCE [LARGE SCALE GENOMIC DNA]</scope>
    <source>
        <strain evidence="1 2">DSM 14713</strain>
    </source>
</reference>
<evidence type="ECO:0000313" key="2">
    <source>
        <dbReference type="Proteomes" id="UP000217289"/>
    </source>
</evidence>
<dbReference type="KEGG" id="mbd:MEBOL_001938"/>
<dbReference type="OrthoDB" id="275146at2"/>
<protein>
    <recommendedName>
        <fullName evidence="3">YkgJ family cysteine cluster protein</fullName>
    </recommendedName>
</protein>
<dbReference type="EMBL" id="CP022163">
    <property type="protein sequence ID" value="ATB28490.1"/>
    <property type="molecule type" value="Genomic_DNA"/>
</dbReference>